<feature type="domain" description="K+ potassium transporter C-terminal" evidence="13">
    <location>
        <begin position="474"/>
        <end position="631"/>
    </location>
</feature>
<keyword evidence="7 11" id="KW-0630">Potassium</keyword>
<dbReference type="Pfam" id="PF02705">
    <property type="entry name" value="K_trans"/>
    <property type="match status" value="1"/>
</dbReference>
<evidence type="ECO:0000256" key="4">
    <source>
        <dbReference type="ARBA" id="ARBA00022538"/>
    </source>
</evidence>
<dbReference type="OrthoDB" id="9805577at2"/>
<keyword evidence="10 11" id="KW-0472">Membrane</keyword>
<feature type="transmembrane region" description="Helical" evidence="11">
    <location>
        <begin position="101"/>
        <end position="119"/>
    </location>
</feature>
<evidence type="ECO:0000256" key="2">
    <source>
        <dbReference type="ARBA" id="ARBA00022448"/>
    </source>
</evidence>
<comment type="subcellular location">
    <subcellularLocation>
        <location evidence="11">Cell membrane</location>
        <topology evidence="11">Multi-pass membrane protein</topology>
    </subcellularLocation>
    <subcellularLocation>
        <location evidence="1">Membrane</location>
        <topology evidence="1">Multi-pass membrane protein</topology>
    </subcellularLocation>
</comment>
<dbReference type="GO" id="GO:0015079">
    <property type="term" value="F:potassium ion transmembrane transporter activity"/>
    <property type="evidence" value="ECO:0007669"/>
    <property type="project" value="UniProtKB-UniRule"/>
</dbReference>
<evidence type="ECO:0000256" key="10">
    <source>
        <dbReference type="ARBA" id="ARBA00023136"/>
    </source>
</evidence>
<feature type="transmembrane region" description="Helical" evidence="11">
    <location>
        <begin position="212"/>
        <end position="230"/>
    </location>
</feature>
<comment type="catalytic activity">
    <reaction evidence="11">
        <text>K(+)(in) + H(+)(in) = K(+)(out) + H(+)(out)</text>
        <dbReference type="Rhea" id="RHEA:28490"/>
        <dbReference type="ChEBI" id="CHEBI:15378"/>
        <dbReference type="ChEBI" id="CHEBI:29103"/>
    </reaction>
</comment>
<feature type="transmembrane region" description="Helical" evidence="11">
    <location>
        <begin position="283"/>
        <end position="312"/>
    </location>
</feature>
<dbReference type="InterPro" id="IPR003855">
    <property type="entry name" value="K+_transporter"/>
</dbReference>
<proteinExistence type="inferred from homology"/>
<reference evidence="14 15" key="1">
    <citation type="submission" date="2016-10" db="EMBL/GenBank/DDBJ databases">
        <authorList>
            <person name="de Groot N.N."/>
        </authorList>
    </citation>
    <scope>NUCLEOTIDE SEQUENCE [LARGE SCALE GENOMIC DNA]</scope>
    <source>
        <strain evidence="14 15">DSM 527</strain>
    </source>
</reference>
<feature type="transmembrane region" description="Helical" evidence="11">
    <location>
        <begin position="21"/>
        <end position="40"/>
    </location>
</feature>
<dbReference type="GO" id="GO:0005886">
    <property type="term" value="C:plasma membrane"/>
    <property type="evidence" value="ECO:0007669"/>
    <property type="project" value="UniProtKB-SubCell"/>
</dbReference>
<evidence type="ECO:0000256" key="8">
    <source>
        <dbReference type="ARBA" id="ARBA00022989"/>
    </source>
</evidence>
<keyword evidence="2 11" id="KW-0813">Transport</keyword>
<keyword evidence="5 11" id="KW-0812">Transmembrane</keyword>
<dbReference type="InterPro" id="IPR053952">
    <property type="entry name" value="K_trans_C"/>
</dbReference>
<dbReference type="HAMAP" id="MF_01522">
    <property type="entry name" value="Kup"/>
    <property type="match status" value="1"/>
</dbReference>
<dbReference type="InterPro" id="IPR053951">
    <property type="entry name" value="K_trans_N"/>
</dbReference>
<evidence type="ECO:0000259" key="12">
    <source>
        <dbReference type="Pfam" id="PF02705"/>
    </source>
</evidence>
<dbReference type="EMBL" id="FNBN01000011">
    <property type="protein sequence ID" value="SDH32706.1"/>
    <property type="molecule type" value="Genomic_DNA"/>
</dbReference>
<feature type="transmembrane region" description="Helical" evidence="11">
    <location>
        <begin position="333"/>
        <end position="353"/>
    </location>
</feature>
<evidence type="ECO:0000259" key="13">
    <source>
        <dbReference type="Pfam" id="PF22776"/>
    </source>
</evidence>
<dbReference type="InterPro" id="IPR023051">
    <property type="entry name" value="Kup"/>
</dbReference>
<keyword evidence="6 11" id="KW-0769">Symport</keyword>
<accession>A0A1G8BHK1</accession>
<dbReference type="GO" id="GO:0015293">
    <property type="term" value="F:symporter activity"/>
    <property type="evidence" value="ECO:0007669"/>
    <property type="project" value="UniProtKB-UniRule"/>
</dbReference>
<evidence type="ECO:0000313" key="14">
    <source>
        <dbReference type="EMBL" id="SDH32706.1"/>
    </source>
</evidence>
<protein>
    <recommendedName>
        <fullName evidence="11">Probable potassium transport system protein Kup</fullName>
    </recommendedName>
</protein>
<feature type="domain" description="K+ potassium transporter integral membrane" evidence="12">
    <location>
        <begin position="22"/>
        <end position="450"/>
    </location>
</feature>
<keyword evidence="4 11" id="KW-0633">Potassium transport</keyword>
<dbReference type="Proteomes" id="UP000199045">
    <property type="component" value="Unassembled WGS sequence"/>
</dbReference>
<keyword evidence="8 11" id="KW-1133">Transmembrane helix</keyword>
<evidence type="ECO:0000313" key="15">
    <source>
        <dbReference type="Proteomes" id="UP000199045"/>
    </source>
</evidence>
<feature type="transmembrane region" description="Helical" evidence="11">
    <location>
        <begin position="167"/>
        <end position="192"/>
    </location>
</feature>
<evidence type="ECO:0000256" key="3">
    <source>
        <dbReference type="ARBA" id="ARBA00022475"/>
    </source>
</evidence>
<dbReference type="PANTHER" id="PTHR30540:SF83">
    <property type="entry name" value="K+ POTASSIUM TRANSPORTER"/>
    <property type="match status" value="1"/>
</dbReference>
<feature type="transmembrane region" description="Helical" evidence="11">
    <location>
        <begin position="365"/>
        <end position="385"/>
    </location>
</feature>
<comment type="similarity">
    <text evidence="11">Belongs to the HAK/KUP transporter (TC 2.A.72) family.</text>
</comment>
<feature type="transmembrane region" description="Helical" evidence="11">
    <location>
        <begin position="392"/>
        <end position="413"/>
    </location>
</feature>
<feature type="transmembrane region" description="Helical" evidence="11">
    <location>
        <begin position="419"/>
        <end position="438"/>
    </location>
</feature>
<feature type="transmembrane region" description="Helical" evidence="11">
    <location>
        <begin position="242"/>
        <end position="263"/>
    </location>
</feature>
<dbReference type="PANTHER" id="PTHR30540">
    <property type="entry name" value="OSMOTIC STRESS POTASSIUM TRANSPORTER"/>
    <property type="match status" value="1"/>
</dbReference>
<evidence type="ECO:0000256" key="11">
    <source>
        <dbReference type="HAMAP-Rule" id="MF_01522"/>
    </source>
</evidence>
<name>A0A1G8BHK1_CHIFI</name>
<comment type="function">
    <text evidence="11">Transport of potassium into the cell. Likely operates as a K(+):H(+) symporter.</text>
</comment>
<evidence type="ECO:0000256" key="6">
    <source>
        <dbReference type="ARBA" id="ARBA00022847"/>
    </source>
</evidence>
<sequence length="651" mass="73373">MNNSHHGADDHAPDRLKWGGVLLALGIVFGDLGTSPLYTFKAIIGERTISEELVLGGVSAIFWTLFFQTTLKYVFITMRADNHGEGGIFSLYALIRRYGKWVLWPAIIGGSFMIADSLITPPISVTSAIEGLRVLNPDVPIMPITIGILVVLFTLQQSGTSRIGRFFGPAMVLWFGMIAILGITNLAGHFYVLKAINPLYAYQLVVKYPGGLWVLGGVFLCTTGAEALYADMGHVGRRNIQVAWIFIKIALLLCYFGEAALLLKYNGQHLTAVDAFYGLVPEWFLIPSIVIATAATIIASQALLSGTFTLFNEAIRLNVWPRLRIEFPSDMRGQVYVPAVNWFMMLGCIGMVLHFKESSNMEAAFGLSVTLTMLMTTILLSVYLYTQRVHVIIVALLFLTFTWIEVTFLVANLSKFAHGGWLSLMIGLILISVMYIWYAGRMFKAKYRNFVELKKYIPVLTQLSNDVDIPKYSTHLVYLTSASKPDKVEDRVIASILHQQPKRADLYWFVHVHVDDKPYTATYTSHVVEKEEIVHINFRLGFRIVPRINILFKKVVYEMAKNKEITIVNKYFDPEDGNLLGDFRFVILKSFLSVENNLSLWDNIVMRIHFILDKLSLPDAKAYGLDYSNVVTEHVPLILGKTENITLTREH</sequence>
<evidence type="ECO:0000256" key="9">
    <source>
        <dbReference type="ARBA" id="ARBA00023065"/>
    </source>
</evidence>
<keyword evidence="9 11" id="KW-0406">Ion transport</keyword>
<dbReference type="RefSeq" id="WP_089837712.1">
    <property type="nucleotide sequence ID" value="NZ_FNBN01000011.1"/>
</dbReference>
<dbReference type="AlphaFoldDB" id="A0A1G8BHK1"/>
<evidence type="ECO:0000256" key="1">
    <source>
        <dbReference type="ARBA" id="ARBA00004141"/>
    </source>
</evidence>
<feature type="transmembrane region" description="Helical" evidence="11">
    <location>
        <begin position="60"/>
        <end position="80"/>
    </location>
</feature>
<keyword evidence="3 11" id="KW-1003">Cell membrane</keyword>
<evidence type="ECO:0000256" key="7">
    <source>
        <dbReference type="ARBA" id="ARBA00022958"/>
    </source>
</evidence>
<dbReference type="Pfam" id="PF22776">
    <property type="entry name" value="K_trans_C"/>
    <property type="match status" value="1"/>
</dbReference>
<gene>
    <name evidence="11" type="primary">kup</name>
    <name evidence="14" type="ORF">SAMN04488121_11148</name>
</gene>
<organism evidence="14 15">
    <name type="scientific">Chitinophaga filiformis</name>
    <name type="common">Myxococcus filiformis</name>
    <name type="synonym">Flexibacter filiformis</name>
    <dbReference type="NCBI Taxonomy" id="104663"/>
    <lineage>
        <taxon>Bacteria</taxon>
        <taxon>Pseudomonadati</taxon>
        <taxon>Bacteroidota</taxon>
        <taxon>Chitinophagia</taxon>
        <taxon>Chitinophagales</taxon>
        <taxon>Chitinophagaceae</taxon>
        <taxon>Chitinophaga</taxon>
    </lineage>
</organism>
<evidence type="ECO:0000256" key="5">
    <source>
        <dbReference type="ARBA" id="ARBA00022692"/>
    </source>
</evidence>
<feature type="transmembrane region" description="Helical" evidence="11">
    <location>
        <begin position="139"/>
        <end position="155"/>
    </location>
</feature>